<reference evidence="6" key="2">
    <citation type="submission" date="2007-04" db="EMBL/GenBank/DDBJ databases">
        <title>Complete genome sequence of the nitrogen-fixing bacterium Azorhizobium caulinodans ORS571.</title>
        <authorList>
            <person name="Lee K.B."/>
            <person name="Backer P.D."/>
            <person name="Aono T."/>
            <person name="Liu C.T."/>
            <person name="Suzuki S."/>
            <person name="Suzuki T."/>
            <person name="Kaneko T."/>
            <person name="Yamada M."/>
            <person name="Tabata S."/>
            <person name="Kupfer D.M."/>
            <person name="Najar F.Z."/>
            <person name="Wiley G.B."/>
            <person name="Roe B."/>
            <person name="Binnewies T."/>
            <person name="Ussery D."/>
            <person name="Vereecke D."/>
            <person name="Gevers D."/>
            <person name="Holsters M."/>
            <person name="Oyaizu H."/>
        </authorList>
    </citation>
    <scope>NUCLEOTIDE SEQUENCE [LARGE SCALE GENOMIC DNA]</scope>
    <source>
        <strain evidence="6">ATCC 43989 / DSM 5975 / JCM 20966 / LMG 6465 / NBRC 14845 / NCIMB 13405 / ORS 571</strain>
    </source>
</reference>
<feature type="transmembrane region" description="Helical" evidence="3">
    <location>
        <begin position="57"/>
        <end position="77"/>
    </location>
</feature>
<feature type="transmembrane region" description="Helical" evidence="3">
    <location>
        <begin position="89"/>
        <end position="105"/>
    </location>
</feature>
<feature type="transmembrane region" description="Helical" evidence="3">
    <location>
        <begin position="27"/>
        <end position="45"/>
    </location>
</feature>
<reference evidence="5 6" key="5">
    <citation type="journal article" date="2010" name="Appl. Environ. Microbiol.">
        <title>phrR-like gene praR of Azorhizobium caulinodans ORS571 is essential for symbiosis with Sesbania rostrata and is involved in expression of reb genes.</title>
        <authorList>
            <person name="Akiba N."/>
            <person name="Aono T."/>
            <person name="Toyazaki H."/>
            <person name="Sato S."/>
            <person name="Oyaizu H."/>
        </authorList>
    </citation>
    <scope>NUCLEOTIDE SEQUENCE [LARGE SCALE GENOMIC DNA]</scope>
    <source>
        <strain evidence="6">ATCC 43989 / DSM 5975 / JCM 20966 / LMG 6465 / NBRC 14845 / NCIMB 13405 / ORS 571</strain>
    </source>
</reference>
<comment type="catalytic activity">
    <reaction evidence="2">
        <text>2 GTP = 3',3'-c-di-GMP + 2 diphosphate</text>
        <dbReference type="Rhea" id="RHEA:24898"/>
        <dbReference type="ChEBI" id="CHEBI:33019"/>
        <dbReference type="ChEBI" id="CHEBI:37565"/>
        <dbReference type="ChEBI" id="CHEBI:58805"/>
        <dbReference type="EC" id="2.7.7.65"/>
    </reaction>
</comment>
<name>A8IAJ6_AZOC5</name>
<feature type="transmembrane region" description="Helical" evidence="3">
    <location>
        <begin position="111"/>
        <end position="133"/>
    </location>
</feature>
<dbReference type="InterPro" id="IPR029787">
    <property type="entry name" value="Nucleotide_cyclase"/>
</dbReference>
<dbReference type="EC" id="2.7.7.65" evidence="1"/>
<dbReference type="Gene3D" id="3.30.70.270">
    <property type="match status" value="1"/>
</dbReference>
<reference evidence="5 6" key="3">
    <citation type="journal article" date="2008" name="BMC Genomics">
        <title>The genome of the versatile nitrogen fixer Azorhizobium caulinodans ORS571.</title>
        <authorList>
            <person name="Lee KB."/>
            <person name="Backer P.D."/>
            <person name="Aono T."/>
            <person name="Liu CT."/>
            <person name="Suzuki S."/>
            <person name="Suzuki T."/>
            <person name="Kaneko T."/>
            <person name="Yamada M."/>
            <person name="Tabata S."/>
            <person name="Kupfer D.M."/>
            <person name="Najar F.Z."/>
            <person name="Wiley G.B."/>
            <person name="Roe B."/>
            <person name="Binnewies T.T."/>
            <person name="Ussery D.W."/>
            <person name="D'Haeze W."/>
            <person name="Herder J.D."/>
            <person name="Gevers D."/>
            <person name="Vereecke D."/>
            <person name="Holsters M."/>
            <person name="Oyaizu H."/>
        </authorList>
    </citation>
    <scope>NUCLEOTIDE SEQUENCE [LARGE SCALE GENOMIC DNA]</scope>
    <source>
        <strain evidence="6">ATCC 43989 / DSM 5975 / JCM 20966 / LMG 6465 / NBRC 14845 / NCIMB 13405 / ORS 571</strain>
    </source>
</reference>
<dbReference type="PANTHER" id="PTHR45138:SF9">
    <property type="entry name" value="DIGUANYLATE CYCLASE DGCM-RELATED"/>
    <property type="match status" value="1"/>
</dbReference>
<sequence>MKNMLPSGRTRTKPEMSPEFARLRTRIMRILFAIGFVCNVWFWFYDSYQGIISARNATLTDPLLVLICAVGFIVTDISERWRIVAERSLFLAFCIGCATGVFTFGDPDPQIRLYVIADTLQWLPLISVAAFIIFPGRESIPAAVIGFLIPAATAVWVWFNSEPANWPDTTNALLLNAIIVQAISLLVLVLFSYSQAAYQQAKAQASMMESAALSDPLTGIANRRGIERALEIQGASSRQWALILLDMDYFKTVNDQWGHVFGDRVLQNVVDALRRVLREGDVIGRWGGDEFLVVSADLSAPEAEALAEKLRQAVAVLPDDESGGVTISAGVALWDGDGGLAEALRLVDAALYRSKQMGRNRVVFA</sequence>
<evidence type="ECO:0000313" key="6">
    <source>
        <dbReference type="Proteomes" id="UP000000270"/>
    </source>
</evidence>
<evidence type="ECO:0000256" key="2">
    <source>
        <dbReference type="ARBA" id="ARBA00034247"/>
    </source>
</evidence>
<evidence type="ECO:0000313" key="5">
    <source>
        <dbReference type="EMBL" id="BAF88514.1"/>
    </source>
</evidence>
<reference evidence="5 6" key="4">
    <citation type="journal article" date="2009" name="Appl. Environ. Microbiol.">
        <title>Comparative genome-wide transcriptional profiling of Azorhizobium caulinodans ORS571 grown under free-living and symbiotic conditions.</title>
        <authorList>
            <person name="Tsukada S."/>
            <person name="Aono T."/>
            <person name="Akiba N."/>
            <person name="Lee KB."/>
            <person name="Liu CT."/>
            <person name="Toyazaki H."/>
            <person name="Oyaizu H."/>
        </authorList>
    </citation>
    <scope>NUCLEOTIDE SEQUENCE [LARGE SCALE GENOMIC DNA]</scope>
    <source>
        <strain evidence="6">ATCC 43989 / DSM 5975 / JCM 20966 / LMG 6465 / NBRC 14845 / NCIMB 13405 / ORS 571</strain>
    </source>
</reference>
<dbReference type="Proteomes" id="UP000000270">
    <property type="component" value="Chromosome"/>
</dbReference>
<dbReference type="NCBIfam" id="TIGR00254">
    <property type="entry name" value="GGDEF"/>
    <property type="match status" value="1"/>
</dbReference>
<dbReference type="KEGG" id="azc:AZC_2516"/>
<evidence type="ECO:0000256" key="1">
    <source>
        <dbReference type="ARBA" id="ARBA00012528"/>
    </source>
</evidence>
<dbReference type="PANTHER" id="PTHR45138">
    <property type="entry name" value="REGULATORY COMPONENTS OF SENSORY TRANSDUCTION SYSTEM"/>
    <property type="match status" value="1"/>
</dbReference>
<protein>
    <recommendedName>
        <fullName evidence="1">diguanylate cyclase</fullName>
        <ecNumber evidence="1">2.7.7.65</ecNumber>
    </recommendedName>
</protein>
<dbReference type="EMBL" id="AP009384">
    <property type="protein sequence ID" value="BAF88514.1"/>
    <property type="molecule type" value="Genomic_DNA"/>
</dbReference>
<dbReference type="AlphaFoldDB" id="A8IAJ6"/>
<dbReference type="GO" id="GO:0052621">
    <property type="term" value="F:diguanylate cyclase activity"/>
    <property type="evidence" value="ECO:0007669"/>
    <property type="project" value="UniProtKB-EC"/>
</dbReference>
<evidence type="ECO:0000256" key="3">
    <source>
        <dbReference type="SAM" id="Phobius"/>
    </source>
</evidence>
<dbReference type="STRING" id="438753.AZC_2516"/>
<dbReference type="Pfam" id="PF00990">
    <property type="entry name" value="GGDEF"/>
    <property type="match status" value="1"/>
</dbReference>
<proteinExistence type="predicted"/>
<organism evidence="5 6">
    <name type="scientific">Azorhizobium caulinodans (strain ATCC 43989 / DSM 5975 / JCM 20966 / LMG 6465 / NBRC 14845 / NCIMB 13405 / ORS 571)</name>
    <dbReference type="NCBI Taxonomy" id="438753"/>
    <lineage>
        <taxon>Bacteria</taxon>
        <taxon>Pseudomonadati</taxon>
        <taxon>Pseudomonadota</taxon>
        <taxon>Alphaproteobacteria</taxon>
        <taxon>Hyphomicrobiales</taxon>
        <taxon>Xanthobacteraceae</taxon>
        <taxon>Azorhizobium</taxon>
    </lineage>
</organism>
<dbReference type="eggNOG" id="COG3706">
    <property type="taxonomic scope" value="Bacteria"/>
</dbReference>
<reference evidence="5 6" key="1">
    <citation type="journal article" date="2007" name="Appl. Environ. Microbiol.">
        <title>Rhizobial factors required for stem nodule maturation and maintenance in Sesbania rostrata-Azorhizobium caulinodans ORS571 symbiosis.</title>
        <authorList>
            <person name="Suzuki S."/>
            <person name="Aono T."/>
            <person name="Lee KB."/>
            <person name="Suzuki T."/>
            <person name="Liu CT."/>
            <person name="Miwa H."/>
            <person name="Wakao S."/>
            <person name="Iki T."/>
            <person name="Oyaizu H."/>
        </authorList>
    </citation>
    <scope>NUCLEOTIDE SEQUENCE [LARGE SCALE GENOMIC DNA]</scope>
    <source>
        <strain evidence="6">ATCC 43989 / DSM 5975 / JCM 20966 / LMG 6465 / NBRC 14845 / NCIMB 13405 / ORS 571</strain>
    </source>
</reference>
<keyword evidence="3" id="KW-0472">Membrane</keyword>
<dbReference type="CDD" id="cd01949">
    <property type="entry name" value="GGDEF"/>
    <property type="match status" value="1"/>
</dbReference>
<feature type="domain" description="GGDEF" evidence="4">
    <location>
        <begin position="238"/>
        <end position="365"/>
    </location>
</feature>
<dbReference type="InterPro" id="IPR000160">
    <property type="entry name" value="GGDEF_dom"/>
</dbReference>
<feature type="transmembrane region" description="Helical" evidence="3">
    <location>
        <begin position="140"/>
        <end position="159"/>
    </location>
</feature>
<accession>A8IAJ6</accession>
<dbReference type="FunFam" id="3.30.70.270:FF:000001">
    <property type="entry name" value="Diguanylate cyclase domain protein"/>
    <property type="match status" value="1"/>
</dbReference>
<dbReference type="InterPro" id="IPR043128">
    <property type="entry name" value="Rev_trsase/Diguanyl_cyclase"/>
</dbReference>
<gene>
    <name evidence="5" type="ordered locus">AZC_2516</name>
</gene>
<dbReference type="HOGENOM" id="CLU_000445_11_1_5"/>
<keyword evidence="3" id="KW-1133">Transmembrane helix</keyword>
<reference evidence="5 6" key="6">
    <citation type="journal article" date="2011" name="Appl. Environ. Microbiol.">
        <title>Involvement of the azorhizobial chromosome partition gene (parA) in the onset of bacteroid differentiation during Sesbania rostrata stem nodule development.</title>
        <authorList>
            <person name="Liu CT."/>
            <person name="Lee KB."/>
            <person name="Wang YS."/>
            <person name="Peng MH."/>
            <person name="Lee KT."/>
            <person name="Suzuki S."/>
            <person name="Suzuki T."/>
            <person name="Oyaizu H."/>
        </authorList>
    </citation>
    <scope>NUCLEOTIDE SEQUENCE [LARGE SCALE GENOMIC DNA]</scope>
    <source>
        <strain evidence="6">ATCC 43989 / DSM 5975 / JCM 20966 / LMG 6465 / NBRC 14845 / NCIMB 13405 / ORS 571</strain>
    </source>
</reference>
<dbReference type="PROSITE" id="PS50887">
    <property type="entry name" value="GGDEF"/>
    <property type="match status" value="1"/>
</dbReference>
<feature type="transmembrane region" description="Helical" evidence="3">
    <location>
        <begin position="171"/>
        <end position="193"/>
    </location>
</feature>
<evidence type="ECO:0000259" key="4">
    <source>
        <dbReference type="PROSITE" id="PS50887"/>
    </source>
</evidence>
<keyword evidence="6" id="KW-1185">Reference proteome</keyword>
<keyword evidence="3" id="KW-0812">Transmembrane</keyword>
<dbReference type="SMART" id="SM00267">
    <property type="entry name" value="GGDEF"/>
    <property type="match status" value="1"/>
</dbReference>
<dbReference type="InterPro" id="IPR050469">
    <property type="entry name" value="Diguanylate_Cyclase"/>
</dbReference>
<dbReference type="SUPFAM" id="SSF55073">
    <property type="entry name" value="Nucleotide cyclase"/>
    <property type="match status" value="1"/>
</dbReference>